<organism evidence="11 12">
    <name type="scientific">Gemmata palustris</name>
    <dbReference type="NCBI Taxonomy" id="2822762"/>
    <lineage>
        <taxon>Bacteria</taxon>
        <taxon>Pseudomonadati</taxon>
        <taxon>Planctomycetota</taxon>
        <taxon>Planctomycetia</taxon>
        <taxon>Gemmatales</taxon>
        <taxon>Gemmataceae</taxon>
        <taxon>Gemmata</taxon>
    </lineage>
</organism>
<keyword evidence="8 9" id="KW-0460">Magnesium</keyword>
<keyword evidence="2 9" id="KW-0963">Cytoplasm</keyword>
<evidence type="ECO:0000256" key="9">
    <source>
        <dbReference type="HAMAP-Rule" id="MF_00020"/>
    </source>
</evidence>
<dbReference type="HAMAP" id="MF_00020">
    <property type="entry name" value="Acetate_kinase"/>
    <property type="match status" value="1"/>
</dbReference>
<dbReference type="InterPro" id="IPR000890">
    <property type="entry name" value="Aliphatic_acid_kin_short-chain"/>
</dbReference>
<evidence type="ECO:0000256" key="8">
    <source>
        <dbReference type="ARBA" id="ARBA00022842"/>
    </source>
</evidence>
<comment type="subcellular location">
    <subcellularLocation>
        <location evidence="9">Cytoplasm</location>
    </subcellularLocation>
</comment>
<feature type="binding site" evidence="9">
    <location>
        <begin position="185"/>
        <end position="189"/>
    </location>
    <ligand>
        <name>ATP</name>
        <dbReference type="ChEBI" id="CHEBI:30616"/>
    </ligand>
</feature>
<dbReference type="RefSeq" id="WP_210661493.1">
    <property type="nucleotide sequence ID" value="NZ_JAGKQQ010000001.1"/>
</dbReference>
<feature type="site" description="Transition state stabilizer" evidence="9">
    <location>
        <position position="218"/>
    </location>
</feature>
<dbReference type="NCBIfam" id="TIGR00016">
    <property type="entry name" value="ackA"/>
    <property type="match status" value="1"/>
</dbReference>
<reference evidence="11 12" key="1">
    <citation type="submission" date="2021-04" db="EMBL/GenBank/DDBJ databases">
        <authorList>
            <person name="Ivanova A."/>
        </authorList>
    </citation>
    <scope>NUCLEOTIDE SEQUENCE [LARGE SCALE GENOMIC DNA]</scope>
    <source>
        <strain evidence="11 12">G18</strain>
    </source>
</reference>
<comment type="function">
    <text evidence="9">Catalyzes the formation of acetyl phosphate from acetate and ATP. Can also catalyze the reverse reaction.</text>
</comment>
<comment type="caution">
    <text evidence="11">The sequence shown here is derived from an EMBL/GenBank/DDBJ whole genome shotgun (WGS) entry which is preliminary data.</text>
</comment>
<evidence type="ECO:0000256" key="10">
    <source>
        <dbReference type="RuleBase" id="RU003835"/>
    </source>
</evidence>
<comment type="catalytic activity">
    <reaction evidence="9">
        <text>acetate + ATP = acetyl phosphate + ADP</text>
        <dbReference type="Rhea" id="RHEA:11352"/>
        <dbReference type="ChEBI" id="CHEBI:22191"/>
        <dbReference type="ChEBI" id="CHEBI:30089"/>
        <dbReference type="ChEBI" id="CHEBI:30616"/>
        <dbReference type="ChEBI" id="CHEBI:456216"/>
        <dbReference type="EC" id="2.7.2.1"/>
    </reaction>
</comment>
<comment type="subunit">
    <text evidence="9">Homodimer.</text>
</comment>
<keyword evidence="3 9" id="KW-0808">Transferase</keyword>
<keyword evidence="6 9" id="KW-0418">Kinase</keyword>
<evidence type="ECO:0000256" key="5">
    <source>
        <dbReference type="ARBA" id="ARBA00022741"/>
    </source>
</evidence>
<dbReference type="PROSITE" id="PS01076">
    <property type="entry name" value="ACETATE_KINASE_2"/>
    <property type="match status" value="1"/>
</dbReference>
<dbReference type="EC" id="2.7.2.1" evidence="9"/>
<keyword evidence="7 9" id="KW-0067">ATP-binding</keyword>
<comment type="pathway">
    <text evidence="9">Metabolic intermediate biosynthesis; acetyl-CoA biosynthesis; acetyl-CoA from acetate: step 1/2.</text>
</comment>
<dbReference type="SUPFAM" id="SSF53067">
    <property type="entry name" value="Actin-like ATPase domain"/>
    <property type="match status" value="2"/>
</dbReference>
<accession>A0ABS5C2T7</accession>
<feature type="binding site" evidence="9">
    <location>
        <begin position="260"/>
        <end position="262"/>
    </location>
    <ligand>
        <name>ATP</name>
        <dbReference type="ChEBI" id="CHEBI:30616"/>
    </ligand>
</feature>
<dbReference type="PANTHER" id="PTHR21060:SF21">
    <property type="entry name" value="ACETATE KINASE"/>
    <property type="match status" value="1"/>
</dbReference>
<evidence type="ECO:0000256" key="6">
    <source>
        <dbReference type="ARBA" id="ARBA00022777"/>
    </source>
</evidence>
<feature type="active site" description="Proton donor/acceptor" evidence="9">
    <location>
        <position position="126"/>
    </location>
</feature>
<evidence type="ECO:0000256" key="7">
    <source>
        <dbReference type="ARBA" id="ARBA00022840"/>
    </source>
</evidence>
<keyword evidence="4 9" id="KW-0479">Metal-binding</keyword>
<dbReference type="GO" id="GO:0008776">
    <property type="term" value="F:acetate kinase activity"/>
    <property type="evidence" value="ECO:0007669"/>
    <property type="project" value="UniProtKB-EC"/>
</dbReference>
<evidence type="ECO:0000313" key="12">
    <source>
        <dbReference type="Proteomes" id="UP000676565"/>
    </source>
</evidence>
<comment type="cofactor">
    <cofactor evidence="9">
        <name>Mg(2+)</name>
        <dbReference type="ChEBI" id="CHEBI:18420"/>
    </cofactor>
    <cofactor evidence="9">
        <name>Mn(2+)</name>
        <dbReference type="ChEBI" id="CHEBI:29035"/>
    </cofactor>
    <text evidence="9">Mg(2+). Can also accept Mn(2+).</text>
</comment>
<dbReference type="InterPro" id="IPR004372">
    <property type="entry name" value="Ac/propionate_kinase"/>
</dbReference>
<feature type="binding site" evidence="9">
    <location>
        <position position="358"/>
    </location>
    <ligand>
        <name>Mg(2+)</name>
        <dbReference type="ChEBI" id="CHEBI:18420"/>
    </ligand>
</feature>
<evidence type="ECO:0000256" key="2">
    <source>
        <dbReference type="ARBA" id="ARBA00022490"/>
    </source>
</evidence>
<name>A0ABS5C2T7_9BACT</name>
<proteinExistence type="inferred from homology"/>
<keyword evidence="12" id="KW-1185">Reference proteome</keyword>
<keyword evidence="5 9" id="KW-0547">Nucleotide-binding</keyword>
<comment type="caution">
    <text evidence="9">Lacks conserved residue(s) required for the propagation of feature annotation.</text>
</comment>
<evidence type="ECO:0000256" key="3">
    <source>
        <dbReference type="ARBA" id="ARBA00022679"/>
    </source>
</evidence>
<evidence type="ECO:0000313" key="11">
    <source>
        <dbReference type="EMBL" id="MBP3960291.1"/>
    </source>
</evidence>
<dbReference type="Pfam" id="PF00871">
    <property type="entry name" value="Acetate_kinase"/>
    <property type="match status" value="1"/>
</dbReference>
<dbReference type="PANTHER" id="PTHR21060">
    <property type="entry name" value="ACETATE KINASE"/>
    <property type="match status" value="1"/>
</dbReference>
<dbReference type="InterPro" id="IPR023865">
    <property type="entry name" value="Aliphatic_acid_kinase_CS"/>
</dbReference>
<dbReference type="PIRSF" id="PIRSF000722">
    <property type="entry name" value="Acetate_prop_kin"/>
    <property type="match status" value="1"/>
</dbReference>
<evidence type="ECO:0000256" key="1">
    <source>
        <dbReference type="ARBA" id="ARBA00008748"/>
    </source>
</evidence>
<dbReference type="PROSITE" id="PS01075">
    <property type="entry name" value="ACETATE_KINASE_1"/>
    <property type="match status" value="1"/>
</dbReference>
<evidence type="ECO:0000256" key="4">
    <source>
        <dbReference type="ARBA" id="ARBA00022723"/>
    </source>
</evidence>
<comment type="similarity">
    <text evidence="1 9 10">Belongs to the acetokinase family.</text>
</comment>
<dbReference type="PRINTS" id="PR00471">
    <property type="entry name" value="ACETATEKNASE"/>
</dbReference>
<gene>
    <name evidence="9" type="primary">ackA</name>
    <name evidence="11" type="ORF">J8F10_34115</name>
</gene>
<dbReference type="Proteomes" id="UP000676565">
    <property type="component" value="Unassembled WGS sequence"/>
</dbReference>
<feature type="binding site" evidence="9">
    <location>
        <begin position="307"/>
        <end position="311"/>
    </location>
    <ligand>
        <name>ATP</name>
        <dbReference type="ChEBI" id="CHEBI:30616"/>
    </ligand>
</feature>
<sequence length="372" mass="39250">MAHPPGNNAGRVLVVNAGSSSTKFAAFTAGDAPQEVLRGKLERLDSASAVLDELEARGATTQLAGIGHRLVHGGPDRVASELVTPELLRDLKQLQPLDPTHLPAELELIAACAERFPGVPQVACFDTAFHRDLPAVARTLPVPRRYQAQGIRRYGFHGISYEYLMEELARVAGADAAHGRIVFAHLGSGASLAAVHNGKCVDTTMGFTPTGGLVMGTRTGDLDPGVLLHLSRAENLSADQLDKLVNRESGLLGISETSADTRELLACEATDPRAAEAIAVFCYQTRKWIGAMAAALGGLDTLVFSGGIGENAPEIRARICESLAFLGVSLVPARNTASAPVISPDGSSATVRVIRTNEEAMIARTVVRLLAR</sequence>
<feature type="site" description="Transition state stabilizer" evidence="9">
    <location>
        <position position="157"/>
    </location>
</feature>
<protein>
    <recommendedName>
        <fullName evidence="9">Acetate kinase</fullName>
        <ecNumber evidence="9">2.7.2.1</ecNumber>
    </recommendedName>
    <alternativeName>
        <fullName evidence="9">Acetokinase</fullName>
    </alternativeName>
</protein>
<dbReference type="InterPro" id="IPR043129">
    <property type="entry name" value="ATPase_NBD"/>
</dbReference>
<feature type="binding site" evidence="9">
    <location>
        <position position="69"/>
    </location>
    <ligand>
        <name>substrate</name>
    </ligand>
</feature>
<dbReference type="Gene3D" id="3.30.420.40">
    <property type="match status" value="3"/>
</dbReference>
<dbReference type="EMBL" id="JAGKQQ010000001">
    <property type="protein sequence ID" value="MBP3960291.1"/>
    <property type="molecule type" value="Genomic_DNA"/>
</dbReference>